<dbReference type="VEuPathDB" id="FungiDB:CC77DRAFT_1025878"/>
<dbReference type="Gene3D" id="3.40.50.720">
    <property type="entry name" value="NAD(P)-binding Rossmann-like Domain"/>
    <property type="match status" value="1"/>
</dbReference>
<dbReference type="FunFam" id="3.40.50.720:FF:000131">
    <property type="entry name" value="Short-chain dehydrogenase/reductase 3"/>
    <property type="match status" value="1"/>
</dbReference>
<name>A0A177D6B2_ALTAL</name>
<evidence type="ECO:0000313" key="14">
    <source>
        <dbReference type="Proteomes" id="UP000077248"/>
    </source>
</evidence>
<dbReference type="Proteomes" id="UP000077248">
    <property type="component" value="Unassembled WGS sequence"/>
</dbReference>
<evidence type="ECO:0000313" key="13">
    <source>
        <dbReference type="EMBL" id="OAG14479.1"/>
    </source>
</evidence>
<comment type="subcellular location">
    <subcellularLocation>
        <location evidence="1">Membrane</location>
        <topology evidence="1">Multi-pass membrane protein</topology>
    </subcellularLocation>
</comment>
<keyword evidence="4" id="KW-0521">NADP</keyword>
<evidence type="ECO:0000256" key="9">
    <source>
        <dbReference type="ARBA" id="ARBA00059620"/>
    </source>
</evidence>
<dbReference type="AlphaFoldDB" id="A0A177D6B2"/>
<evidence type="ECO:0000256" key="8">
    <source>
        <dbReference type="ARBA" id="ARBA00023136"/>
    </source>
</evidence>
<protein>
    <recommendedName>
        <fullName evidence="10">Short-chain dehydrogenase/reductase 3</fullName>
    </recommendedName>
    <alternativeName>
        <fullName evidence="11">Retinal short-chain dehydrogenase/reductase 1</fullName>
    </alternativeName>
</protein>
<evidence type="ECO:0000256" key="1">
    <source>
        <dbReference type="ARBA" id="ARBA00004141"/>
    </source>
</evidence>
<organism evidence="13 14">
    <name type="scientific">Alternaria alternata</name>
    <name type="common">Alternaria rot fungus</name>
    <name type="synonym">Torula alternata</name>
    <dbReference type="NCBI Taxonomy" id="5599"/>
    <lineage>
        <taxon>Eukaryota</taxon>
        <taxon>Fungi</taxon>
        <taxon>Dikarya</taxon>
        <taxon>Ascomycota</taxon>
        <taxon>Pezizomycotina</taxon>
        <taxon>Dothideomycetes</taxon>
        <taxon>Pleosporomycetidae</taxon>
        <taxon>Pleosporales</taxon>
        <taxon>Pleosporineae</taxon>
        <taxon>Pleosporaceae</taxon>
        <taxon>Alternaria</taxon>
        <taxon>Alternaria sect. Alternaria</taxon>
        <taxon>Alternaria alternata complex</taxon>
    </lineage>
</organism>
<dbReference type="EMBL" id="KV441500">
    <property type="protein sequence ID" value="OAG14479.1"/>
    <property type="molecule type" value="Genomic_DNA"/>
</dbReference>
<evidence type="ECO:0000256" key="12">
    <source>
        <dbReference type="RuleBase" id="RU000363"/>
    </source>
</evidence>
<keyword evidence="5" id="KW-1133">Transmembrane helix</keyword>
<dbReference type="PANTHER" id="PTHR24322">
    <property type="entry name" value="PKSB"/>
    <property type="match status" value="1"/>
</dbReference>
<keyword evidence="3" id="KW-0812">Transmembrane</keyword>
<evidence type="ECO:0000256" key="6">
    <source>
        <dbReference type="ARBA" id="ARBA00023002"/>
    </source>
</evidence>
<dbReference type="GO" id="GO:0016020">
    <property type="term" value="C:membrane"/>
    <property type="evidence" value="ECO:0007669"/>
    <property type="project" value="UniProtKB-SubCell"/>
</dbReference>
<dbReference type="Pfam" id="PF00106">
    <property type="entry name" value="adh_short"/>
    <property type="match status" value="1"/>
</dbReference>
<keyword evidence="8" id="KW-0472">Membrane</keyword>
<keyword evidence="14" id="KW-1185">Reference proteome</keyword>
<dbReference type="RefSeq" id="XP_018379900.1">
    <property type="nucleotide sequence ID" value="XM_018526158.1"/>
</dbReference>
<gene>
    <name evidence="13" type="ORF">CC77DRAFT_1025878</name>
</gene>
<dbReference type="OMA" id="CDITTVE"/>
<comment type="function">
    <text evidence="9">Catalyzes the reduction of all-trans-retinal to all-trans-retinol in the presence of NADPH.</text>
</comment>
<dbReference type="PANTHER" id="PTHR24322:SF736">
    <property type="entry name" value="RETINOL DEHYDROGENASE 10"/>
    <property type="match status" value="1"/>
</dbReference>
<comment type="similarity">
    <text evidence="2 12">Belongs to the short-chain dehydrogenases/reductases (SDR) family.</text>
</comment>
<evidence type="ECO:0000256" key="5">
    <source>
        <dbReference type="ARBA" id="ARBA00022989"/>
    </source>
</evidence>
<evidence type="ECO:0000256" key="7">
    <source>
        <dbReference type="ARBA" id="ARBA00023098"/>
    </source>
</evidence>
<dbReference type="SUPFAM" id="SSF51735">
    <property type="entry name" value="NAD(P)-binding Rossmann-fold domains"/>
    <property type="match status" value="1"/>
</dbReference>
<dbReference type="PRINTS" id="PR00080">
    <property type="entry name" value="SDRFAMILY"/>
</dbReference>
<evidence type="ECO:0000256" key="10">
    <source>
        <dbReference type="ARBA" id="ARBA00068717"/>
    </source>
</evidence>
<sequence length="363" mass="39255">MPALVELPFKGLTLIAKCAFQPIITGTILGLLLCTPEQTWGDALEAASFSGTINPSNLIRTLGFLVTVGVMRDINTALNAWATNNWQIRAGHGWNWSSEIAVVTGGCSGIGKAIAETLTSHGIRVAVLDVQDAPNAFKSNSLLTCFRCDISSPTAIAEVADTIRNELGRPSILVNNAGITGSHTILKTPSEFLGRIFDVNILSHWRLVQQFVPDMVAKNKGHVVTVASVNSFLTNSANADYVATKTAALSFHEGLTSELKIWYKASGVKTTIAHPAFVRTPLIEDMILKSGQDPKILETMMMPEEVAEVIVRQIIKRRGAQLFIPSWGAPISWLKGWPNWAQELVRDAFGKTSAVTGGSMIAY</sequence>
<accession>A0A177D6B2</accession>
<dbReference type="InterPro" id="IPR036291">
    <property type="entry name" value="NAD(P)-bd_dom_sf"/>
</dbReference>
<dbReference type="PRINTS" id="PR00081">
    <property type="entry name" value="GDHRDH"/>
</dbReference>
<keyword evidence="6" id="KW-0560">Oxidoreductase</keyword>
<reference evidence="13 14" key="1">
    <citation type="submission" date="2016-05" db="EMBL/GenBank/DDBJ databases">
        <title>Comparative analysis of secretome profiles of manganese(II)-oxidizing ascomycete fungi.</title>
        <authorList>
            <consortium name="DOE Joint Genome Institute"/>
            <person name="Zeiner C.A."/>
            <person name="Purvine S.O."/>
            <person name="Zink E.M."/>
            <person name="Wu S."/>
            <person name="Pasa-Tolic L."/>
            <person name="Chaput D.L."/>
            <person name="Haridas S."/>
            <person name="Grigoriev I.V."/>
            <person name="Santelli C.M."/>
            <person name="Hansel C.M."/>
        </authorList>
    </citation>
    <scope>NUCLEOTIDE SEQUENCE [LARGE SCALE GENOMIC DNA]</scope>
    <source>
        <strain evidence="13 14">SRC1lrK2f</strain>
    </source>
</reference>
<proteinExistence type="inferred from homology"/>
<dbReference type="InterPro" id="IPR002347">
    <property type="entry name" value="SDR_fam"/>
</dbReference>
<keyword evidence="7" id="KW-0443">Lipid metabolism</keyword>
<evidence type="ECO:0000256" key="2">
    <source>
        <dbReference type="ARBA" id="ARBA00006484"/>
    </source>
</evidence>
<dbReference type="GO" id="GO:0052650">
    <property type="term" value="F:all-trans-retinol dehydrogenase (NADP+) activity"/>
    <property type="evidence" value="ECO:0007669"/>
    <property type="project" value="UniProtKB-ARBA"/>
</dbReference>
<dbReference type="GeneID" id="29111752"/>
<evidence type="ECO:0000256" key="4">
    <source>
        <dbReference type="ARBA" id="ARBA00022857"/>
    </source>
</evidence>
<evidence type="ECO:0000256" key="11">
    <source>
        <dbReference type="ARBA" id="ARBA00082544"/>
    </source>
</evidence>
<dbReference type="KEGG" id="aalt:CC77DRAFT_1025878"/>
<evidence type="ECO:0000256" key="3">
    <source>
        <dbReference type="ARBA" id="ARBA00022692"/>
    </source>
</evidence>